<dbReference type="GO" id="GO:0006397">
    <property type="term" value="P:mRNA processing"/>
    <property type="evidence" value="ECO:0007669"/>
    <property type="project" value="UniProtKB-KW"/>
</dbReference>
<dbReference type="EMBL" id="JAEPRC010000231">
    <property type="protein sequence ID" value="KAG2203321.1"/>
    <property type="molecule type" value="Genomic_DNA"/>
</dbReference>
<reference evidence="4" key="1">
    <citation type="submission" date="2020-12" db="EMBL/GenBank/DDBJ databases">
        <title>Metabolic potential, ecology and presence of endohyphal bacteria is reflected in genomic diversity of Mucoromycotina.</title>
        <authorList>
            <person name="Muszewska A."/>
            <person name="Okrasinska A."/>
            <person name="Steczkiewicz K."/>
            <person name="Drgas O."/>
            <person name="Orlowska M."/>
            <person name="Perlinska-Lenart U."/>
            <person name="Aleksandrzak-Piekarczyk T."/>
            <person name="Szatraj K."/>
            <person name="Zielenkiewicz U."/>
            <person name="Pilsyk S."/>
            <person name="Malc E."/>
            <person name="Mieczkowski P."/>
            <person name="Kruszewska J.S."/>
            <person name="Biernat P."/>
            <person name="Pawlowska J."/>
        </authorList>
    </citation>
    <scope>NUCLEOTIDE SEQUENCE</scope>
    <source>
        <strain evidence="4">CBS 226.32</strain>
    </source>
</reference>
<dbReference type="OrthoDB" id="163257at2759"/>
<dbReference type="Pfam" id="PF01480">
    <property type="entry name" value="PWI"/>
    <property type="match status" value="1"/>
</dbReference>
<dbReference type="PANTHER" id="PTHR23148">
    <property type="entry name" value="SERINE/ARGININE REGULATED NUCLEAR MATRIX PROTEIN"/>
    <property type="match status" value="1"/>
</dbReference>
<feature type="compositionally biased region" description="Basic and acidic residues" evidence="2">
    <location>
        <begin position="128"/>
        <end position="177"/>
    </location>
</feature>
<keyword evidence="1" id="KW-0507">mRNA processing</keyword>
<dbReference type="PANTHER" id="PTHR23148:SF0">
    <property type="entry name" value="SERINE_ARGININE REPETITIVE MATRIX PROTEIN 1"/>
    <property type="match status" value="1"/>
</dbReference>
<feature type="compositionally biased region" description="Basic and acidic residues" evidence="2">
    <location>
        <begin position="241"/>
        <end position="255"/>
    </location>
</feature>
<proteinExistence type="predicted"/>
<dbReference type="InterPro" id="IPR002483">
    <property type="entry name" value="PWI_dom"/>
</dbReference>
<keyword evidence="5" id="KW-1185">Reference proteome</keyword>
<dbReference type="SUPFAM" id="SSF101233">
    <property type="entry name" value="PWI domain"/>
    <property type="match status" value="1"/>
</dbReference>
<feature type="compositionally biased region" description="Basic residues" evidence="2">
    <location>
        <begin position="186"/>
        <end position="202"/>
    </location>
</feature>
<dbReference type="Proteomes" id="UP000650833">
    <property type="component" value="Unassembled WGS sequence"/>
</dbReference>
<dbReference type="PROSITE" id="PS51025">
    <property type="entry name" value="PWI"/>
    <property type="match status" value="1"/>
</dbReference>
<dbReference type="SMART" id="SM00311">
    <property type="entry name" value="PWI"/>
    <property type="match status" value="1"/>
</dbReference>
<name>A0A8H7R2Q9_9FUNG</name>
<feature type="domain" description="PWI" evidence="3">
    <location>
        <begin position="28"/>
        <end position="126"/>
    </location>
</feature>
<feature type="region of interest" description="Disordered" evidence="2">
    <location>
        <begin position="128"/>
        <end position="255"/>
    </location>
</feature>
<dbReference type="InterPro" id="IPR052225">
    <property type="entry name" value="Ser/Arg_repetitive_matrix"/>
</dbReference>
<evidence type="ECO:0000259" key="3">
    <source>
        <dbReference type="PROSITE" id="PS51025"/>
    </source>
</evidence>
<protein>
    <recommendedName>
        <fullName evidence="3">PWI domain-containing protein</fullName>
    </recommendedName>
</protein>
<dbReference type="GO" id="GO:0048024">
    <property type="term" value="P:regulation of mRNA splicing, via spliceosome"/>
    <property type="evidence" value="ECO:0007669"/>
    <property type="project" value="TreeGrafter"/>
</dbReference>
<sequence>MGDAGFFKGTSADQDSRFSNKEKKMLKTMTFPPEFDQKVDMKKVNLDVIKPWISNRITELLGLEDEVVIDYTCSMLEEKDQDPKRMQINLTGFLESKTQSFLTELWNLLLSAQNSVGGIPTEFIEQKKQELRRKQTQEDERRAQRDSVMDTIRQKKTDEFDALQEARKRSSRFDDRGNNSSSSNRKYSRSPPRRRYRSRSRSPSREDRRSSRHHYRDDYYSGSSRRERDEDRHRRSRRRRDSRDSRSRSPDYRSN</sequence>
<evidence type="ECO:0000313" key="4">
    <source>
        <dbReference type="EMBL" id="KAG2203321.1"/>
    </source>
</evidence>
<evidence type="ECO:0000256" key="2">
    <source>
        <dbReference type="SAM" id="MobiDB-lite"/>
    </source>
</evidence>
<dbReference type="InterPro" id="IPR036483">
    <property type="entry name" value="PWI_dom_sf"/>
</dbReference>
<dbReference type="GO" id="GO:0005681">
    <property type="term" value="C:spliceosomal complex"/>
    <property type="evidence" value="ECO:0007669"/>
    <property type="project" value="TreeGrafter"/>
</dbReference>
<accession>A0A8H7R2Q9</accession>
<organism evidence="4 5">
    <name type="scientific">Mucor plumbeus</name>
    <dbReference type="NCBI Taxonomy" id="97098"/>
    <lineage>
        <taxon>Eukaryota</taxon>
        <taxon>Fungi</taxon>
        <taxon>Fungi incertae sedis</taxon>
        <taxon>Mucoromycota</taxon>
        <taxon>Mucoromycotina</taxon>
        <taxon>Mucoromycetes</taxon>
        <taxon>Mucorales</taxon>
        <taxon>Mucorineae</taxon>
        <taxon>Mucoraceae</taxon>
        <taxon>Mucor</taxon>
    </lineage>
</organism>
<evidence type="ECO:0000256" key="1">
    <source>
        <dbReference type="ARBA" id="ARBA00022664"/>
    </source>
</evidence>
<feature type="compositionally biased region" description="Basic and acidic residues" evidence="2">
    <location>
        <begin position="203"/>
        <end position="233"/>
    </location>
</feature>
<evidence type="ECO:0000313" key="5">
    <source>
        <dbReference type="Proteomes" id="UP000650833"/>
    </source>
</evidence>
<dbReference type="Gene3D" id="1.20.1390.10">
    <property type="entry name" value="PWI domain"/>
    <property type="match status" value="1"/>
</dbReference>
<gene>
    <name evidence="4" type="ORF">INT46_006084</name>
</gene>
<comment type="caution">
    <text evidence="4">The sequence shown here is derived from an EMBL/GenBank/DDBJ whole genome shotgun (WGS) entry which is preliminary data.</text>
</comment>
<dbReference type="AlphaFoldDB" id="A0A8H7R2Q9"/>
<dbReference type="GO" id="GO:0003723">
    <property type="term" value="F:RNA binding"/>
    <property type="evidence" value="ECO:0007669"/>
    <property type="project" value="TreeGrafter"/>
</dbReference>